<protein>
    <submittedName>
        <fullName evidence="3">Uncharacterized RNA pseudouridine synthase Caur_0901 (RNA pseudouridylate synthase) (RNA-uridine isomerase)</fullName>
    </submittedName>
</protein>
<dbReference type="Gene3D" id="3.30.2350.10">
    <property type="entry name" value="Pseudouridine synthase"/>
    <property type="match status" value="1"/>
</dbReference>
<evidence type="ECO:0000259" key="2">
    <source>
        <dbReference type="Pfam" id="PF00849"/>
    </source>
</evidence>
<dbReference type="Pfam" id="PF00849">
    <property type="entry name" value="PseudoU_synth_2"/>
    <property type="match status" value="1"/>
</dbReference>
<evidence type="ECO:0000313" key="4">
    <source>
        <dbReference type="Proteomes" id="UP001642464"/>
    </source>
</evidence>
<evidence type="ECO:0000256" key="1">
    <source>
        <dbReference type="ARBA" id="ARBA00010876"/>
    </source>
</evidence>
<dbReference type="CDD" id="cd02869">
    <property type="entry name" value="PseudoU_synth_RluA_like"/>
    <property type="match status" value="1"/>
</dbReference>
<keyword evidence="3" id="KW-0413">Isomerase</keyword>
<comment type="similarity">
    <text evidence="1">Belongs to the pseudouridine synthase RluA family.</text>
</comment>
<dbReference type="PANTHER" id="PTHR21600:SF44">
    <property type="entry name" value="RIBOSOMAL LARGE SUBUNIT PSEUDOURIDINE SYNTHASE D"/>
    <property type="match status" value="1"/>
</dbReference>
<accession>A0ABP0S722</accession>
<proteinExistence type="inferred from homology"/>
<keyword evidence="4" id="KW-1185">Reference proteome</keyword>
<dbReference type="Proteomes" id="UP001642464">
    <property type="component" value="Unassembled WGS sequence"/>
</dbReference>
<dbReference type="InterPro" id="IPR050188">
    <property type="entry name" value="RluA_PseudoU_synthase"/>
</dbReference>
<name>A0ABP0S722_9DINO</name>
<dbReference type="InterPro" id="IPR006145">
    <property type="entry name" value="PsdUridine_synth_RsuA/RluA"/>
</dbReference>
<dbReference type="SUPFAM" id="SSF55120">
    <property type="entry name" value="Pseudouridine synthase"/>
    <property type="match status" value="1"/>
</dbReference>
<organism evidence="3 4">
    <name type="scientific">Durusdinium trenchii</name>
    <dbReference type="NCBI Taxonomy" id="1381693"/>
    <lineage>
        <taxon>Eukaryota</taxon>
        <taxon>Sar</taxon>
        <taxon>Alveolata</taxon>
        <taxon>Dinophyceae</taxon>
        <taxon>Suessiales</taxon>
        <taxon>Symbiodiniaceae</taxon>
        <taxon>Durusdinium</taxon>
    </lineage>
</organism>
<evidence type="ECO:0000313" key="3">
    <source>
        <dbReference type="EMBL" id="CAK9108163.1"/>
    </source>
</evidence>
<dbReference type="GO" id="GO:0016853">
    <property type="term" value="F:isomerase activity"/>
    <property type="evidence" value="ECO:0007669"/>
    <property type="project" value="UniProtKB-KW"/>
</dbReference>
<reference evidence="3 4" key="1">
    <citation type="submission" date="2024-02" db="EMBL/GenBank/DDBJ databases">
        <authorList>
            <person name="Chen Y."/>
            <person name="Shah S."/>
            <person name="Dougan E. K."/>
            <person name="Thang M."/>
            <person name="Chan C."/>
        </authorList>
    </citation>
    <scope>NUCLEOTIDE SEQUENCE [LARGE SCALE GENOMIC DNA]</scope>
</reference>
<sequence>MVPPGRSPISGDLACKLGFLHRLDLPSSGLILCATNYRNYYDLRFQLATGHLRREYIILSHGLLSSRVIRAPVSWSRASVARHARTRVEPRGWPVFTQLTLRSHRRSPSPLREPRALSLAEVVIGTGRRHQIRCHCAHVGTPTVADGKYTSIATYRSDLHWCPRNFLHRHRLSFGRGKRGTLRVAEPLPGDLQEVLRKLEALNTQAQEPGEKRSNAGLSWRRGGEREIGYAGLIFHSPNCISKTRAALAYFPASRPFIEPLAACAHGALWPMGEEEQKKYDPQLIRLKDCQSQLETDDLDEEERKALAEVAKKGYYHARPKTEEAPSPPRINPEDAQWQVKSTVRKRSTFDSFQQKWEKFDRDEEPEVKIVDATSPKAAKASNSWWCCRRRT</sequence>
<feature type="domain" description="Pseudouridine synthase RsuA/RluA-like" evidence="2">
    <location>
        <begin position="12"/>
        <end position="138"/>
    </location>
</feature>
<dbReference type="PANTHER" id="PTHR21600">
    <property type="entry name" value="MITOCHONDRIAL RNA PSEUDOURIDINE SYNTHASE"/>
    <property type="match status" value="1"/>
</dbReference>
<gene>
    <name evidence="3" type="ORF">SCF082_LOCUS50318</name>
</gene>
<dbReference type="EMBL" id="CAXAMM010043029">
    <property type="protein sequence ID" value="CAK9108163.1"/>
    <property type="molecule type" value="Genomic_DNA"/>
</dbReference>
<comment type="caution">
    <text evidence="3">The sequence shown here is derived from an EMBL/GenBank/DDBJ whole genome shotgun (WGS) entry which is preliminary data.</text>
</comment>
<dbReference type="InterPro" id="IPR020103">
    <property type="entry name" value="PsdUridine_synth_cat_dom_sf"/>
</dbReference>